<gene>
    <name evidence="3" type="ORF">ACRB68_14780</name>
</gene>
<dbReference type="AlphaFoldDB" id="A0A7K0BQW7"/>
<keyword evidence="4" id="KW-1185">Reference proteome</keyword>
<reference evidence="3 4" key="1">
    <citation type="submission" date="2019-10" db="EMBL/GenBank/DDBJ databases">
        <title>Actinomadura rubteroloni sp. nov. and Actinomadura macrotermitis sp. nov., isolated from the gut of fungus growing-termite Macrotermes natalensis.</title>
        <authorList>
            <person name="Benndorf R."/>
            <person name="Martin K."/>
            <person name="Kuefner M."/>
            <person name="De Beer W."/>
            <person name="Kaster A.-K."/>
            <person name="Vollmers J."/>
            <person name="Poulsen M."/>
            <person name="Beemelmanns C."/>
        </authorList>
    </citation>
    <scope>NUCLEOTIDE SEQUENCE [LARGE SCALE GENOMIC DNA]</scope>
    <source>
        <strain evidence="3 4">RB68</strain>
    </source>
</reference>
<sequence>MKVTTALTSAAVAAGAVLALPAPSAQADVSPKPVQPTPAAAGKAPVIKVQVTPGAHQMRIRIPVSPSAQTPPAVRPEARPEARKGKKSVKPRVNCGGFNGWIEWGGWGSIAIPAYIDVWGKVWSTCNSTTYLYLDYSHFTSPHHKKISQAGPHSTHGVNWDTDSHSATFGQIKITTCSTYRGWSCGKPEKV</sequence>
<dbReference type="OrthoDB" id="9976910at2"/>
<protein>
    <recommendedName>
        <fullName evidence="5">Secreted protein</fullName>
    </recommendedName>
</protein>
<feature type="chain" id="PRO_5029788328" description="Secreted protein" evidence="2">
    <location>
        <begin position="28"/>
        <end position="191"/>
    </location>
</feature>
<dbReference type="EMBL" id="WEGH01000001">
    <property type="protein sequence ID" value="MQY03436.1"/>
    <property type="molecule type" value="Genomic_DNA"/>
</dbReference>
<proteinExistence type="predicted"/>
<feature type="signal peptide" evidence="2">
    <location>
        <begin position="1"/>
        <end position="27"/>
    </location>
</feature>
<evidence type="ECO:0000313" key="3">
    <source>
        <dbReference type="EMBL" id="MQY03436.1"/>
    </source>
</evidence>
<dbReference type="Proteomes" id="UP000487268">
    <property type="component" value="Unassembled WGS sequence"/>
</dbReference>
<comment type="caution">
    <text evidence="3">The sequence shown here is derived from an EMBL/GenBank/DDBJ whole genome shotgun (WGS) entry which is preliminary data.</text>
</comment>
<keyword evidence="2" id="KW-0732">Signal</keyword>
<accession>A0A7K0BQW7</accession>
<evidence type="ECO:0008006" key="5">
    <source>
        <dbReference type="Google" id="ProtNLM"/>
    </source>
</evidence>
<feature type="region of interest" description="Disordered" evidence="1">
    <location>
        <begin position="64"/>
        <end position="90"/>
    </location>
</feature>
<dbReference type="RefSeq" id="WP_153531366.1">
    <property type="nucleotide sequence ID" value="NZ_WEGH01000001.1"/>
</dbReference>
<name>A0A7K0BQW7_9ACTN</name>
<evidence type="ECO:0000256" key="2">
    <source>
        <dbReference type="SAM" id="SignalP"/>
    </source>
</evidence>
<evidence type="ECO:0000256" key="1">
    <source>
        <dbReference type="SAM" id="MobiDB-lite"/>
    </source>
</evidence>
<evidence type="ECO:0000313" key="4">
    <source>
        <dbReference type="Proteomes" id="UP000487268"/>
    </source>
</evidence>
<organism evidence="3 4">
    <name type="scientific">Actinomadura macrotermitis</name>
    <dbReference type="NCBI Taxonomy" id="2585200"/>
    <lineage>
        <taxon>Bacteria</taxon>
        <taxon>Bacillati</taxon>
        <taxon>Actinomycetota</taxon>
        <taxon>Actinomycetes</taxon>
        <taxon>Streptosporangiales</taxon>
        <taxon>Thermomonosporaceae</taxon>
        <taxon>Actinomadura</taxon>
    </lineage>
</organism>